<dbReference type="GO" id="GO:0042744">
    <property type="term" value="P:hydrogen peroxide catabolic process"/>
    <property type="evidence" value="ECO:0007669"/>
    <property type="project" value="TreeGrafter"/>
</dbReference>
<evidence type="ECO:0000256" key="4">
    <source>
        <dbReference type="ARBA" id="ARBA00022723"/>
    </source>
</evidence>
<feature type="domain" description="Catalase core" evidence="7">
    <location>
        <begin position="2"/>
        <end position="293"/>
    </location>
</feature>
<reference evidence="8 9" key="1">
    <citation type="submission" date="2020-08" db="EMBL/GenBank/DDBJ databases">
        <title>Genomic Encyclopedia of Type Strains, Phase III (KMG-III): the genomes of soil and plant-associated and newly described type strains.</title>
        <authorList>
            <person name="Whitman W."/>
        </authorList>
    </citation>
    <scope>NUCLEOTIDE SEQUENCE [LARGE SCALE GENOMIC DNA]</scope>
    <source>
        <strain evidence="8 9">CECT 3259</strain>
    </source>
</reference>
<dbReference type="PANTHER" id="PTHR11465:SF9">
    <property type="entry name" value="CATALASE"/>
    <property type="match status" value="1"/>
</dbReference>
<dbReference type="InterPro" id="IPR011614">
    <property type="entry name" value="Catalase_core"/>
</dbReference>
<dbReference type="Gene3D" id="1.20.1280.120">
    <property type="match status" value="1"/>
</dbReference>
<dbReference type="PROSITE" id="PS51402">
    <property type="entry name" value="CATALASE_3"/>
    <property type="match status" value="1"/>
</dbReference>
<comment type="caution">
    <text evidence="8">The sequence shown here is derived from an EMBL/GenBank/DDBJ whole genome shotgun (WGS) entry which is preliminary data.</text>
</comment>
<evidence type="ECO:0000259" key="7">
    <source>
        <dbReference type="SMART" id="SM01060"/>
    </source>
</evidence>
<organism evidence="8 9">
    <name type="scientific">Streptomyces eurocidicus</name>
    <name type="common">Streptoverticillium eurocidicus</name>
    <dbReference type="NCBI Taxonomy" id="66423"/>
    <lineage>
        <taxon>Bacteria</taxon>
        <taxon>Bacillati</taxon>
        <taxon>Actinomycetota</taxon>
        <taxon>Actinomycetes</taxon>
        <taxon>Kitasatosporales</taxon>
        <taxon>Streptomycetaceae</taxon>
        <taxon>Streptomyces</taxon>
    </lineage>
</organism>
<keyword evidence="5 8" id="KW-0560">Oxidoreductase</keyword>
<evidence type="ECO:0000313" key="8">
    <source>
        <dbReference type="EMBL" id="MBB5122861.1"/>
    </source>
</evidence>
<dbReference type="EC" id="1.11.1.6" evidence="8"/>
<keyword evidence="6" id="KW-0408">Iron</keyword>
<dbReference type="SMART" id="SM01060">
    <property type="entry name" value="Catalase"/>
    <property type="match status" value="1"/>
</dbReference>
<evidence type="ECO:0000256" key="2">
    <source>
        <dbReference type="ARBA" id="ARBA00022559"/>
    </source>
</evidence>
<dbReference type="AlphaFoldDB" id="A0A7W8BI91"/>
<comment type="similarity">
    <text evidence="1">Belongs to the catalase family.</text>
</comment>
<evidence type="ECO:0000256" key="3">
    <source>
        <dbReference type="ARBA" id="ARBA00022617"/>
    </source>
</evidence>
<sequence length="303" mass="31623">MQPSPTALPSVTAGAAGAALAGGPVGVLGAAADEASGDRLPHPRGIWVTGRFDPSPEAVALGSATLLTGPEVSVVARFSRTPRGRDGHDGAPGEQGLAVRFYAGAGEEMDLVAGTLPVFFVRTAADLRAFRLAARSPDPAAVPAFLERHPEAATATALAEASRPAESFTGVAYHAVHTFGLVDAVGRTRWARLSWQPERPLPALDPDAALARPADYLTAGLRERLPARFRLVAQLPCPDDAPALHDPTRLWSQEPARTAVLGTLVLDAVYVPLPGREPRFEVLRLPEGFVAPRDGLAGVTASA</sequence>
<dbReference type="InterPro" id="IPR020835">
    <property type="entry name" value="Catalase_sf"/>
</dbReference>
<keyword evidence="2 8" id="KW-0575">Peroxidase</keyword>
<protein>
    <submittedName>
        <fullName evidence="8">Catalase</fullName>
        <ecNumber evidence="8">1.11.1.6</ecNumber>
    </submittedName>
</protein>
<proteinExistence type="inferred from homology"/>
<keyword evidence="3" id="KW-0349">Heme</keyword>
<evidence type="ECO:0000256" key="5">
    <source>
        <dbReference type="ARBA" id="ARBA00023002"/>
    </source>
</evidence>
<name>A0A7W8BI91_STREU</name>
<keyword evidence="4" id="KW-0479">Metal-binding</keyword>
<accession>A0A7W8BI91</accession>
<evidence type="ECO:0000256" key="6">
    <source>
        <dbReference type="ARBA" id="ARBA00023004"/>
    </source>
</evidence>
<dbReference type="GO" id="GO:0042542">
    <property type="term" value="P:response to hydrogen peroxide"/>
    <property type="evidence" value="ECO:0007669"/>
    <property type="project" value="TreeGrafter"/>
</dbReference>
<dbReference type="Gene3D" id="2.40.180.10">
    <property type="entry name" value="Catalase core domain"/>
    <property type="match status" value="1"/>
</dbReference>
<dbReference type="GO" id="GO:0004096">
    <property type="term" value="F:catalase activity"/>
    <property type="evidence" value="ECO:0007669"/>
    <property type="project" value="UniProtKB-EC"/>
</dbReference>
<dbReference type="Proteomes" id="UP000528608">
    <property type="component" value="Unassembled WGS sequence"/>
</dbReference>
<evidence type="ECO:0000256" key="1">
    <source>
        <dbReference type="ARBA" id="ARBA00005329"/>
    </source>
</evidence>
<dbReference type="RefSeq" id="WP_102918347.1">
    <property type="nucleotide sequence ID" value="NZ_JACHJF010000035.1"/>
</dbReference>
<evidence type="ECO:0000313" key="9">
    <source>
        <dbReference type="Proteomes" id="UP000528608"/>
    </source>
</evidence>
<dbReference type="EMBL" id="JACHJF010000035">
    <property type="protein sequence ID" value="MBB5122861.1"/>
    <property type="molecule type" value="Genomic_DNA"/>
</dbReference>
<gene>
    <name evidence="8" type="ORF">FHS36_006335</name>
</gene>
<dbReference type="GO" id="GO:0020037">
    <property type="term" value="F:heme binding"/>
    <property type="evidence" value="ECO:0007669"/>
    <property type="project" value="InterPro"/>
</dbReference>
<dbReference type="PANTHER" id="PTHR11465">
    <property type="entry name" value="CATALASE"/>
    <property type="match status" value="1"/>
</dbReference>
<dbReference type="GO" id="GO:0046872">
    <property type="term" value="F:metal ion binding"/>
    <property type="evidence" value="ECO:0007669"/>
    <property type="project" value="UniProtKB-KW"/>
</dbReference>
<dbReference type="SUPFAM" id="SSF56634">
    <property type="entry name" value="Heme-dependent catalase-like"/>
    <property type="match status" value="1"/>
</dbReference>
<dbReference type="InterPro" id="IPR018028">
    <property type="entry name" value="Catalase"/>
</dbReference>
<dbReference type="GO" id="GO:0005737">
    <property type="term" value="C:cytoplasm"/>
    <property type="evidence" value="ECO:0007669"/>
    <property type="project" value="TreeGrafter"/>
</dbReference>
<dbReference type="Pfam" id="PF00199">
    <property type="entry name" value="Catalase"/>
    <property type="match status" value="1"/>
</dbReference>
<dbReference type="OrthoDB" id="255727at2"/>